<dbReference type="Pfam" id="PF02348">
    <property type="entry name" value="CTP_transf_3"/>
    <property type="match status" value="1"/>
</dbReference>
<dbReference type="PANTHER" id="PTHR21485">
    <property type="entry name" value="HAD SUPERFAMILY MEMBERS CMAS AND KDSC"/>
    <property type="match status" value="1"/>
</dbReference>
<dbReference type="InterPro" id="IPR050793">
    <property type="entry name" value="CMP-NeuNAc_synthase"/>
</dbReference>
<sequence length="234" mass="25073">MIHGLSVLAVVVGRGGSKGLPGKNVLPLGDRPMVAWSVAAARESKYVDQVILSSDDAEIIDAAKAAGCDVPFVRPAQLAADDSSVADVVLHALDFLDDKYDIAVLLQATSPLRQACDIDGCLELAMATDATGAVSVTRPPKPPEWMVRLDAEGRMVKVLGGEADRRQDLPPAYVFNGAVYVVKVAAFRQSRKFVDDDTKAYVMPPERSVDIDTPLDFLWAQALMAHARSQQAGD</sequence>
<keyword evidence="1" id="KW-0548">Nucleotidyltransferase</keyword>
<dbReference type="InterPro" id="IPR003329">
    <property type="entry name" value="Cytidylyl_trans"/>
</dbReference>
<evidence type="ECO:0000313" key="1">
    <source>
        <dbReference type="EMBL" id="CAM76638.1"/>
    </source>
</evidence>
<accession>A4U181</accession>
<reference evidence="1" key="1">
    <citation type="journal article" date="2007" name="J. Bacteriol.">
        <title>Comparative genome analysis of four magnetotactic bacteria reveals a complex set of group-specific genes implicated in magnetosome biomineralization and function.</title>
        <authorList>
            <person name="Richter M."/>
            <person name="Kube M."/>
            <person name="Bazylinski D.A."/>
            <person name="Lombardot T."/>
            <person name="Gloeckner F.O."/>
            <person name="Reinhardt R."/>
            <person name="Schueler D."/>
        </authorList>
    </citation>
    <scope>NUCLEOTIDE SEQUENCE</scope>
    <source>
        <strain evidence="1">MSR-1</strain>
    </source>
</reference>
<organism evidence="1">
    <name type="scientific">Magnetospirillum gryphiswaldense</name>
    <dbReference type="NCBI Taxonomy" id="55518"/>
    <lineage>
        <taxon>Bacteria</taxon>
        <taxon>Pseudomonadati</taxon>
        <taxon>Pseudomonadota</taxon>
        <taxon>Alphaproteobacteria</taxon>
        <taxon>Rhodospirillales</taxon>
        <taxon>Rhodospirillaceae</taxon>
        <taxon>Magnetospirillum</taxon>
    </lineage>
</organism>
<dbReference type="SUPFAM" id="SSF53448">
    <property type="entry name" value="Nucleotide-diphospho-sugar transferases"/>
    <property type="match status" value="1"/>
</dbReference>
<protein>
    <submittedName>
        <fullName evidence="1">N-acylneuraminate cytidylyltransferase</fullName>
        <ecNumber evidence="1">2.7.7.43</ecNumber>
    </submittedName>
</protein>
<dbReference type="CDD" id="cd02513">
    <property type="entry name" value="CMP-NeuAc_Synthase"/>
    <property type="match status" value="1"/>
</dbReference>
<keyword evidence="1" id="KW-0808">Transferase</keyword>
<dbReference type="Gene3D" id="3.90.550.10">
    <property type="entry name" value="Spore Coat Polysaccharide Biosynthesis Protein SpsA, Chain A"/>
    <property type="match status" value="1"/>
</dbReference>
<dbReference type="EC" id="2.7.7.43" evidence="1"/>
<dbReference type="AlphaFoldDB" id="A4U181"/>
<dbReference type="RefSeq" id="WP_106003060.1">
    <property type="nucleotide sequence ID" value="NZ_CP027527.1"/>
</dbReference>
<dbReference type="GO" id="GO:0008781">
    <property type="term" value="F:N-acylneuraminate cytidylyltransferase activity"/>
    <property type="evidence" value="ECO:0007669"/>
    <property type="project" value="UniProtKB-EC"/>
</dbReference>
<dbReference type="InterPro" id="IPR029044">
    <property type="entry name" value="Nucleotide-diphossugar_trans"/>
</dbReference>
<name>A4U181_9PROT</name>
<dbReference type="EMBL" id="CU459003">
    <property type="protein sequence ID" value="CAM76638.1"/>
    <property type="molecule type" value="Genomic_DNA"/>
</dbReference>
<proteinExistence type="predicted"/>
<gene>
    <name evidence="1" type="primary">neuA</name>
    <name evidence="1" type="ORF">MGR_1168</name>
</gene>
<dbReference type="PANTHER" id="PTHR21485:SF6">
    <property type="entry name" value="N-ACYLNEURAMINATE CYTIDYLYLTRANSFERASE-RELATED"/>
    <property type="match status" value="1"/>
</dbReference>